<dbReference type="InterPro" id="IPR012914">
    <property type="entry name" value="PucR_dom"/>
</dbReference>
<evidence type="ECO:0000313" key="4">
    <source>
        <dbReference type="Proteomes" id="UP001629953"/>
    </source>
</evidence>
<organism evidence="3 4">
    <name type="scientific">Celerinatantimonas yamalensis</name>
    <dbReference type="NCBI Taxonomy" id="559956"/>
    <lineage>
        <taxon>Bacteria</taxon>
        <taxon>Pseudomonadati</taxon>
        <taxon>Pseudomonadota</taxon>
        <taxon>Gammaproteobacteria</taxon>
        <taxon>Celerinatantimonadaceae</taxon>
        <taxon>Celerinatantimonas</taxon>
    </lineage>
</organism>
<gene>
    <name evidence="3" type="ORF">ABUE30_09190</name>
</gene>
<dbReference type="PANTHER" id="PTHR33744:SF1">
    <property type="entry name" value="DNA-BINDING TRANSCRIPTIONAL ACTIVATOR ADER"/>
    <property type="match status" value="1"/>
</dbReference>
<dbReference type="InterPro" id="IPR051448">
    <property type="entry name" value="CdaR-like_regulators"/>
</dbReference>
<reference evidence="3 4" key="1">
    <citation type="journal article" date="2013" name="Int. J. Syst. Evol. Microbiol.">
        <title>Celerinatantimonas yamalensis sp. nov., a cold-adapted diazotrophic bacterium from a cold permafrost brine.</title>
        <authorList>
            <person name="Shcherbakova V."/>
            <person name="Chuvilskaya N."/>
            <person name="Rivkina E."/>
            <person name="Demidov N."/>
            <person name="Uchaeva V."/>
            <person name="Suetin S."/>
            <person name="Suzina N."/>
            <person name="Gilichinsky D."/>
        </authorList>
    </citation>
    <scope>NUCLEOTIDE SEQUENCE [LARGE SCALE GENOMIC DNA]</scope>
    <source>
        <strain evidence="3 4">C7</strain>
    </source>
</reference>
<dbReference type="Gene3D" id="1.10.10.2840">
    <property type="entry name" value="PucR C-terminal helix-turn-helix domain"/>
    <property type="match status" value="1"/>
</dbReference>
<dbReference type="Pfam" id="PF13556">
    <property type="entry name" value="HTH_30"/>
    <property type="match status" value="1"/>
</dbReference>
<dbReference type="InterPro" id="IPR042070">
    <property type="entry name" value="PucR_C-HTH_sf"/>
</dbReference>
<feature type="domain" description="Purine catabolism PurC-like" evidence="1">
    <location>
        <begin position="11"/>
        <end position="126"/>
    </location>
</feature>
<evidence type="ECO:0000313" key="3">
    <source>
        <dbReference type="EMBL" id="MFM2485233.1"/>
    </source>
</evidence>
<name>A0ABW9G6M6_9GAMM</name>
<dbReference type="Proteomes" id="UP001629953">
    <property type="component" value="Unassembled WGS sequence"/>
</dbReference>
<protein>
    <submittedName>
        <fullName evidence="3">PucR family transcriptional regulator</fullName>
    </submittedName>
</protein>
<dbReference type="Pfam" id="PF07905">
    <property type="entry name" value="PucR"/>
    <property type="match status" value="1"/>
</dbReference>
<dbReference type="PANTHER" id="PTHR33744">
    <property type="entry name" value="CARBOHYDRATE DIACID REGULATOR"/>
    <property type="match status" value="1"/>
</dbReference>
<dbReference type="InterPro" id="IPR025736">
    <property type="entry name" value="PucR_C-HTH_dom"/>
</dbReference>
<dbReference type="EMBL" id="JBEQCT010000003">
    <property type="protein sequence ID" value="MFM2485233.1"/>
    <property type="molecule type" value="Genomic_DNA"/>
</dbReference>
<comment type="caution">
    <text evidence="3">The sequence shown here is derived from an EMBL/GenBank/DDBJ whole genome shotgun (WGS) entry which is preliminary data.</text>
</comment>
<keyword evidence="4" id="KW-1185">Reference proteome</keyword>
<evidence type="ECO:0000259" key="1">
    <source>
        <dbReference type="Pfam" id="PF07905"/>
    </source>
</evidence>
<evidence type="ECO:0000259" key="2">
    <source>
        <dbReference type="Pfam" id="PF13556"/>
    </source>
</evidence>
<dbReference type="RefSeq" id="WP_408623444.1">
    <property type="nucleotide sequence ID" value="NZ_JBEQCT010000003.1"/>
</dbReference>
<feature type="domain" description="PucR C-terminal helix-turn-helix" evidence="2">
    <location>
        <begin position="324"/>
        <end position="380"/>
    </location>
</feature>
<proteinExistence type="predicted"/>
<sequence length="390" mass="44336">MLTVRDIPSIQGLQSIQIRAGMVGIDKAIRWPYIAEDHELAPWLVGGEVIFITGINRSWSNSSFQRLLQVTQAKNVAAIVVLTGSRHIPSLSPEWMALANQFQIPLLEQPYSLAMVTVTERLSNAIVQESFAQRSKQWFLLQLIENPSLPEAITLEQAKGIGLPINSLLSVAMVLPNASVSDHIDFWSFTLREFLVAEHSPFPLIEYRTGWLLILPLVDECHTQDVMPIWQQLHHTLKRRQLPSTIGVSHGQSLKQLNLLIRQARQCSEFIYRHHRGQLFHHKTFALQQLFTAVDDVPLLQHFCRRMLGALYQTSDRELLFIKQTLANYFASLCSVRRTAQQMGIHRNTVSARLQKFEQLTHLSLADAGHRLAVQNALQIDAFILPPDES</sequence>
<accession>A0ABW9G6M6</accession>